<comment type="caution">
    <text evidence="12">The sequence shown here is derived from an EMBL/GenBank/DDBJ whole genome shotgun (WGS) entry which is preliminary data.</text>
</comment>
<dbReference type="Pfam" id="PF00389">
    <property type="entry name" value="2-Hacid_dh"/>
    <property type="match status" value="1"/>
</dbReference>
<comment type="catalytic activity">
    <reaction evidence="3">
        <text>(R)-glycerate + NADP(+) = 3-hydroxypyruvate + NADPH + H(+)</text>
        <dbReference type="Rhea" id="RHEA:18657"/>
        <dbReference type="ChEBI" id="CHEBI:15378"/>
        <dbReference type="ChEBI" id="CHEBI:16659"/>
        <dbReference type="ChEBI" id="CHEBI:17180"/>
        <dbReference type="ChEBI" id="CHEBI:57783"/>
        <dbReference type="ChEBI" id="CHEBI:58349"/>
        <dbReference type="EC" id="1.1.1.81"/>
    </reaction>
</comment>
<feature type="domain" description="D-isomer specific 2-hydroxyacid dehydrogenase catalytic" evidence="10">
    <location>
        <begin position="15"/>
        <end position="321"/>
    </location>
</feature>
<dbReference type="GO" id="GO:0016618">
    <property type="term" value="F:hydroxypyruvate reductase [NAD(P)H] activity"/>
    <property type="evidence" value="ECO:0007669"/>
    <property type="project" value="UniProtKB-EC"/>
</dbReference>
<dbReference type="GO" id="GO:0051287">
    <property type="term" value="F:NAD binding"/>
    <property type="evidence" value="ECO:0007669"/>
    <property type="project" value="InterPro"/>
</dbReference>
<dbReference type="CDD" id="cd05301">
    <property type="entry name" value="GDH"/>
    <property type="match status" value="1"/>
</dbReference>
<dbReference type="InterPro" id="IPR029753">
    <property type="entry name" value="D-isomer_DH_CS"/>
</dbReference>
<feature type="domain" description="D-isomer specific 2-hydroxyacid dehydrogenase NAD-binding" evidence="11">
    <location>
        <begin position="114"/>
        <end position="289"/>
    </location>
</feature>
<dbReference type="InterPro" id="IPR006140">
    <property type="entry name" value="D-isomer_DH_NAD-bd"/>
</dbReference>
<evidence type="ECO:0000259" key="11">
    <source>
        <dbReference type="Pfam" id="PF02826"/>
    </source>
</evidence>
<protein>
    <recommendedName>
        <fullName evidence="8">Glyoxylate/hydroxypyruvate reductase B</fullName>
        <ecNumber evidence="6">1.1.1.79</ecNumber>
        <ecNumber evidence="7">1.1.1.81</ecNumber>
    </recommendedName>
</protein>
<evidence type="ECO:0000256" key="9">
    <source>
        <dbReference type="RuleBase" id="RU003719"/>
    </source>
</evidence>
<organism evidence="12">
    <name type="scientific">Veillonella tobetsuensis</name>
    <dbReference type="NCBI Taxonomy" id="1110546"/>
    <lineage>
        <taxon>Bacteria</taxon>
        <taxon>Bacillati</taxon>
        <taxon>Bacillota</taxon>
        <taxon>Negativicutes</taxon>
        <taxon>Veillonellales</taxon>
        <taxon>Veillonellaceae</taxon>
        <taxon>Veillonella</taxon>
    </lineage>
</organism>
<dbReference type="PROSITE" id="PS00065">
    <property type="entry name" value="D_2_HYDROXYACID_DH_1"/>
    <property type="match status" value="1"/>
</dbReference>
<evidence type="ECO:0000256" key="8">
    <source>
        <dbReference type="ARBA" id="ARBA00073362"/>
    </source>
</evidence>
<name>A0A480B0C0_9FIRM</name>
<dbReference type="PROSITE" id="PS00671">
    <property type="entry name" value="D_2_HYDROXYACID_DH_3"/>
    <property type="match status" value="1"/>
</dbReference>
<evidence type="ECO:0000256" key="7">
    <source>
        <dbReference type="ARBA" id="ARBA00066674"/>
    </source>
</evidence>
<sequence>MIMERKPLVVVPGLVRRDVIAYLQEHVDVRQWTEKTKMPREVLKEWLREADGLWSINSISVDADLVKDAPNLKVIAQASVGYDNVKIDDLTAAGIPYGNTPGVLNETVAELAFTLIAAASRRIIENAAFVKNGRWAERPSNIKGFDLSRRTLGIIGMGAIGVSISRRARAFGMTVVYHNRHQRNDDQLYRTTYMELDELLATSDVVCIMAPLTDETYHMCDAEFFKKMKKTALFVNVGRGAIVDTEALIDALKNGEIDYAALDVTDPEPLPADHPLLEIDNCLIVPHIGSYTDRTRYDMSMLTANNLIAGVNKKPLTTCVNEQINYKKPEMDVESALAELKKAGVDVTDFD</sequence>
<accession>A0A480B0C0</accession>
<dbReference type="FunFam" id="3.40.50.720:FF:000026">
    <property type="entry name" value="Glyoxylate/hydroxypyruvate reductase B"/>
    <property type="match status" value="1"/>
</dbReference>
<dbReference type="InterPro" id="IPR050223">
    <property type="entry name" value="D-isomer_2-hydroxyacid_DH"/>
</dbReference>
<evidence type="ECO:0000256" key="3">
    <source>
        <dbReference type="ARBA" id="ARBA00052239"/>
    </source>
</evidence>
<evidence type="ECO:0000256" key="2">
    <source>
        <dbReference type="ARBA" id="ARBA00051801"/>
    </source>
</evidence>
<dbReference type="Gene3D" id="3.40.50.720">
    <property type="entry name" value="NAD(P)-binding Rossmann-like Domain"/>
    <property type="match status" value="2"/>
</dbReference>
<dbReference type="SUPFAM" id="SSF52283">
    <property type="entry name" value="Formate/glycerate dehydrogenase catalytic domain-like"/>
    <property type="match status" value="1"/>
</dbReference>
<keyword evidence="12" id="KW-0670">Pyruvate</keyword>
<gene>
    <name evidence="12" type="ORF">PAGU1578_10400</name>
</gene>
<proteinExistence type="inferred from homology"/>
<dbReference type="InterPro" id="IPR036291">
    <property type="entry name" value="NAD(P)-bd_dom_sf"/>
</dbReference>
<dbReference type="PANTHER" id="PTHR10996:SF283">
    <property type="entry name" value="GLYOXYLATE_HYDROXYPYRUVATE REDUCTASE B"/>
    <property type="match status" value="1"/>
</dbReference>
<dbReference type="AlphaFoldDB" id="A0A480B0C0"/>
<dbReference type="EC" id="1.1.1.81" evidence="7"/>
<comment type="catalytic activity">
    <reaction evidence="4">
        <text>glycolate + NADP(+) = glyoxylate + NADPH + H(+)</text>
        <dbReference type="Rhea" id="RHEA:10992"/>
        <dbReference type="ChEBI" id="CHEBI:15378"/>
        <dbReference type="ChEBI" id="CHEBI:29805"/>
        <dbReference type="ChEBI" id="CHEBI:36655"/>
        <dbReference type="ChEBI" id="CHEBI:57783"/>
        <dbReference type="ChEBI" id="CHEBI:58349"/>
        <dbReference type="EC" id="1.1.1.79"/>
    </reaction>
</comment>
<evidence type="ECO:0000256" key="4">
    <source>
        <dbReference type="ARBA" id="ARBA00052769"/>
    </source>
</evidence>
<dbReference type="SUPFAM" id="SSF51735">
    <property type="entry name" value="NAD(P)-binding Rossmann-fold domains"/>
    <property type="match status" value="1"/>
</dbReference>
<comment type="similarity">
    <text evidence="5">Belongs to the D-isomer specific 2-hydroxyacid dehydrogenase family. GhrB subfamily.</text>
</comment>
<dbReference type="GO" id="GO:0030267">
    <property type="term" value="F:glyoxylate reductase (NADPH) activity"/>
    <property type="evidence" value="ECO:0007669"/>
    <property type="project" value="UniProtKB-EC"/>
</dbReference>
<dbReference type="InterPro" id="IPR029752">
    <property type="entry name" value="D-isomer_DH_CS1"/>
</dbReference>
<evidence type="ECO:0000256" key="6">
    <source>
        <dbReference type="ARBA" id="ARBA00066661"/>
    </source>
</evidence>
<evidence type="ECO:0000256" key="5">
    <source>
        <dbReference type="ARBA" id="ARBA00061278"/>
    </source>
</evidence>
<dbReference type="EMBL" id="BJCQ01000019">
    <property type="protein sequence ID" value="GCL67419.1"/>
    <property type="molecule type" value="Genomic_DNA"/>
</dbReference>
<dbReference type="Proteomes" id="UP000300381">
    <property type="component" value="Unassembled WGS sequence"/>
</dbReference>
<dbReference type="Pfam" id="PF02826">
    <property type="entry name" value="2-Hacid_dh_C"/>
    <property type="match status" value="1"/>
</dbReference>
<evidence type="ECO:0000259" key="10">
    <source>
        <dbReference type="Pfam" id="PF00389"/>
    </source>
</evidence>
<keyword evidence="1 9" id="KW-0560">Oxidoreductase</keyword>
<dbReference type="GO" id="GO:0005829">
    <property type="term" value="C:cytosol"/>
    <property type="evidence" value="ECO:0007669"/>
    <property type="project" value="TreeGrafter"/>
</dbReference>
<evidence type="ECO:0000256" key="1">
    <source>
        <dbReference type="ARBA" id="ARBA00023002"/>
    </source>
</evidence>
<comment type="catalytic activity">
    <reaction evidence="2">
        <text>(R)-glycerate + NAD(+) = 3-hydroxypyruvate + NADH + H(+)</text>
        <dbReference type="Rhea" id="RHEA:17905"/>
        <dbReference type="ChEBI" id="CHEBI:15378"/>
        <dbReference type="ChEBI" id="CHEBI:16659"/>
        <dbReference type="ChEBI" id="CHEBI:17180"/>
        <dbReference type="ChEBI" id="CHEBI:57540"/>
        <dbReference type="ChEBI" id="CHEBI:57945"/>
        <dbReference type="EC" id="1.1.1.81"/>
    </reaction>
</comment>
<reference evidence="12" key="1">
    <citation type="submission" date="2019-03" db="EMBL/GenBank/DDBJ databases">
        <title>Draft genome sequences of two Veillonella tobetsuensis clinical isolates from intraoperative bronchial fluids of elderly patients with pulmonary carcinoma.</title>
        <authorList>
            <person name="Akiyama T."/>
        </authorList>
    </citation>
    <scope>NUCLEOTIDE SEQUENCE [LARGE SCALE GENOMIC DNA]</scope>
    <source>
        <strain evidence="12">PAGU 1578</strain>
    </source>
</reference>
<dbReference type="EC" id="1.1.1.79" evidence="6"/>
<dbReference type="InterPro" id="IPR006139">
    <property type="entry name" value="D-isomer_2_OHA_DH_cat_dom"/>
</dbReference>
<evidence type="ECO:0000313" key="12">
    <source>
        <dbReference type="EMBL" id="GCL67419.1"/>
    </source>
</evidence>
<dbReference type="PANTHER" id="PTHR10996">
    <property type="entry name" value="2-HYDROXYACID DEHYDROGENASE-RELATED"/>
    <property type="match status" value="1"/>
</dbReference>